<reference evidence="1 2" key="1">
    <citation type="submission" date="2023-02" db="EMBL/GenBank/DDBJ databases">
        <title>LHISI_Scaffold_Assembly.</title>
        <authorList>
            <person name="Stuart O.P."/>
            <person name="Cleave R."/>
            <person name="Magrath M.J.L."/>
            <person name="Mikheyev A.S."/>
        </authorList>
    </citation>
    <scope>NUCLEOTIDE SEQUENCE [LARGE SCALE GENOMIC DNA]</scope>
    <source>
        <strain evidence="1">Daus_M_001</strain>
        <tissue evidence="1">Leg muscle</tissue>
    </source>
</reference>
<evidence type="ECO:0000313" key="1">
    <source>
        <dbReference type="EMBL" id="KAJ8878656.1"/>
    </source>
</evidence>
<protein>
    <submittedName>
        <fullName evidence="1">Uncharacterized protein</fullName>
    </submittedName>
</protein>
<accession>A0ABQ9H2X6</accession>
<proteinExistence type="predicted"/>
<keyword evidence="2" id="KW-1185">Reference proteome</keyword>
<name>A0ABQ9H2X6_9NEOP</name>
<gene>
    <name evidence="1" type="ORF">PR048_019239</name>
</gene>
<evidence type="ECO:0000313" key="2">
    <source>
        <dbReference type="Proteomes" id="UP001159363"/>
    </source>
</evidence>
<organism evidence="1 2">
    <name type="scientific">Dryococelus australis</name>
    <dbReference type="NCBI Taxonomy" id="614101"/>
    <lineage>
        <taxon>Eukaryota</taxon>
        <taxon>Metazoa</taxon>
        <taxon>Ecdysozoa</taxon>
        <taxon>Arthropoda</taxon>
        <taxon>Hexapoda</taxon>
        <taxon>Insecta</taxon>
        <taxon>Pterygota</taxon>
        <taxon>Neoptera</taxon>
        <taxon>Polyneoptera</taxon>
        <taxon>Phasmatodea</taxon>
        <taxon>Verophasmatodea</taxon>
        <taxon>Anareolatae</taxon>
        <taxon>Phasmatidae</taxon>
        <taxon>Eurycanthinae</taxon>
        <taxon>Dryococelus</taxon>
    </lineage>
</organism>
<sequence>MQEQEKRNIPEKIRLPPASSGAIYTCENPGVTRPGIETGSLVEGEQANRSATTAHNFSENAHFTVNDLPDPGSIPCRVAPGFSHVGIVPDDAVSRRVFTGISRFPPPFHSSAAPYSPQSPSSALKTSMLRAFRICSLTHAATTALKTWLASSNHCVCTGTGSSALHWSLGLPMISIVRTHHRPIGPYHTGRSYPVLYSVHYWPVINQWRAESPFPNCWDGFTFVIPKVDCYYDYGGRNPLCWYMLPRRRLDVVVRLKLNSLASLYTAWFTNYSVCLQTAPAARVLIVAAALHFHDLALLGGVLVRSYKRHIKGLPIL</sequence>
<comment type="caution">
    <text evidence="1">The sequence shown here is derived from an EMBL/GenBank/DDBJ whole genome shotgun (WGS) entry which is preliminary data.</text>
</comment>
<dbReference type="EMBL" id="JARBHB010000007">
    <property type="protein sequence ID" value="KAJ8878656.1"/>
    <property type="molecule type" value="Genomic_DNA"/>
</dbReference>
<dbReference type="Proteomes" id="UP001159363">
    <property type="component" value="Chromosome 6"/>
</dbReference>